<accession>A0A6J7ZZR7</accession>
<organism evidence="1 2">
    <name type="scientific">Mytilus coruscus</name>
    <name type="common">Sea mussel</name>
    <dbReference type="NCBI Taxonomy" id="42192"/>
    <lineage>
        <taxon>Eukaryota</taxon>
        <taxon>Metazoa</taxon>
        <taxon>Spiralia</taxon>
        <taxon>Lophotrochozoa</taxon>
        <taxon>Mollusca</taxon>
        <taxon>Bivalvia</taxon>
        <taxon>Autobranchia</taxon>
        <taxon>Pteriomorphia</taxon>
        <taxon>Mytilida</taxon>
        <taxon>Mytiloidea</taxon>
        <taxon>Mytilidae</taxon>
        <taxon>Mytilinae</taxon>
        <taxon>Mytilus</taxon>
    </lineage>
</organism>
<reference evidence="1 2" key="1">
    <citation type="submission" date="2020-06" db="EMBL/GenBank/DDBJ databases">
        <authorList>
            <person name="Li R."/>
            <person name="Bekaert M."/>
        </authorList>
    </citation>
    <scope>NUCLEOTIDE SEQUENCE [LARGE SCALE GENOMIC DNA]</scope>
    <source>
        <strain evidence="2">wild</strain>
    </source>
</reference>
<dbReference type="EMBL" id="CACVKT020000425">
    <property type="protein sequence ID" value="CAC5358983.1"/>
    <property type="molecule type" value="Genomic_DNA"/>
</dbReference>
<evidence type="ECO:0000313" key="2">
    <source>
        <dbReference type="Proteomes" id="UP000507470"/>
    </source>
</evidence>
<dbReference type="InterPro" id="IPR036691">
    <property type="entry name" value="Endo/exonu/phosph_ase_sf"/>
</dbReference>
<sequence>MANANAEANRGQESVISKNDVLFRKYMENDTTIARNNTLVIYVDESNTDFQRETAEQLNTIDVLFTLQSSVNITDLIICFQTSGKSSYLATCRDEHSLETFLNEFQTFVVNDTTFRSRRAEPLNLGQKDYIDVTVFGLPFEIKPMGVRKKFEIYGEIQKLITPTFKEFPNIQSGVRIVRMNKLYRQIPKKLYIKGQSVSIKYEGQPQGQKCYSCEGPDKPQGINKDKTKSTPTLIASKGEKHAKSGDEIIARMSSSNKPYSDAVKDGCDIASDKTPLPKQDKIDSNNMNCRLNKYILDKFKSIKDALRIKDVFREIHNDKANFTCYNISGTRTRIDRFYADNEFINKIKEIKHIPYKKSDHKIVQINILYNRQKWGRGFWKMNNSLLENENYTILISNSKSLFDKNNKPTNEQNSIIQIILDFYSELYTSDGFNDQEVDEYLGKIELNKLNEEDWSVLNQFISKEECLNNIKDFENNKSPGIDGLGKEFYLKVWNIIGDEVVEIVNNIYLKGE</sequence>
<dbReference type="Gene3D" id="3.60.10.10">
    <property type="entry name" value="Endonuclease/exonuclease/phosphatase"/>
    <property type="match status" value="1"/>
</dbReference>
<evidence type="ECO:0000313" key="1">
    <source>
        <dbReference type="EMBL" id="CAC5358983.1"/>
    </source>
</evidence>
<proteinExistence type="predicted"/>
<protein>
    <recommendedName>
        <fullName evidence="3">Reverse transcriptase domain-containing protein</fullName>
    </recommendedName>
</protein>
<dbReference type="Proteomes" id="UP000507470">
    <property type="component" value="Unassembled WGS sequence"/>
</dbReference>
<dbReference type="PANTHER" id="PTHR31635:SF196">
    <property type="entry name" value="REVERSE TRANSCRIPTASE DOMAIN-CONTAINING PROTEIN-RELATED"/>
    <property type="match status" value="1"/>
</dbReference>
<dbReference type="PANTHER" id="PTHR31635">
    <property type="entry name" value="REVERSE TRANSCRIPTASE DOMAIN-CONTAINING PROTEIN-RELATED"/>
    <property type="match status" value="1"/>
</dbReference>
<dbReference type="SUPFAM" id="SSF56219">
    <property type="entry name" value="DNase I-like"/>
    <property type="match status" value="1"/>
</dbReference>
<evidence type="ECO:0008006" key="3">
    <source>
        <dbReference type="Google" id="ProtNLM"/>
    </source>
</evidence>
<keyword evidence="2" id="KW-1185">Reference proteome</keyword>
<dbReference type="OrthoDB" id="8057216at2759"/>
<name>A0A6J7ZZR7_MYTCO</name>
<gene>
    <name evidence="1" type="ORF">MCOR_2014</name>
</gene>
<dbReference type="AlphaFoldDB" id="A0A6J7ZZR7"/>